<dbReference type="Gene3D" id="1.10.10.10">
    <property type="entry name" value="Winged helix-like DNA-binding domain superfamily/Winged helix DNA-binding domain"/>
    <property type="match status" value="1"/>
</dbReference>
<dbReference type="PANTHER" id="PTHR43133:SF8">
    <property type="entry name" value="RNA POLYMERASE SIGMA FACTOR HI_1459-RELATED"/>
    <property type="match status" value="1"/>
</dbReference>
<dbReference type="InterPro" id="IPR036388">
    <property type="entry name" value="WH-like_DNA-bd_sf"/>
</dbReference>
<keyword evidence="5" id="KW-0804">Transcription</keyword>
<dbReference type="GO" id="GO:0003677">
    <property type="term" value="F:DNA binding"/>
    <property type="evidence" value="ECO:0007669"/>
    <property type="project" value="UniProtKB-KW"/>
</dbReference>
<comment type="similarity">
    <text evidence="1">Belongs to the sigma-70 factor family. ECF subfamily.</text>
</comment>
<keyword evidence="8" id="KW-1185">Reference proteome</keyword>
<evidence type="ECO:0000256" key="2">
    <source>
        <dbReference type="ARBA" id="ARBA00023015"/>
    </source>
</evidence>
<name>A0A5R9L1Y4_9BACT</name>
<comment type="caution">
    <text evidence="7">The sequence shown here is derived from an EMBL/GenBank/DDBJ whole genome shotgun (WGS) entry which is preliminary data.</text>
</comment>
<dbReference type="NCBIfam" id="TIGR02937">
    <property type="entry name" value="sigma70-ECF"/>
    <property type="match status" value="1"/>
</dbReference>
<organism evidence="7 8">
    <name type="scientific">Dyadobacter luticola</name>
    <dbReference type="NCBI Taxonomy" id="1979387"/>
    <lineage>
        <taxon>Bacteria</taxon>
        <taxon>Pseudomonadati</taxon>
        <taxon>Bacteroidota</taxon>
        <taxon>Cytophagia</taxon>
        <taxon>Cytophagales</taxon>
        <taxon>Spirosomataceae</taxon>
        <taxon>Dyadobacter</taxon>
    </lineage>
</organism>
<dbReference type="EMBL" id="VCEJ01000002">
    <property type="protein sequence ID" value="TLV02584.1"/>
    <property type="molecule type" value="Genomic_DNA"/>
</dbReference>
<accession>A0A5R9L1Y4</accession>
<dbReference type="OrthoDB" id="1116873at2"/>
<dbReference type="InterPro" id="IPR013325">
    <property type="entry name" value="RNA_pol_sigma_r2"/>
</dbReference>
<dbReference type="PANTHER" id="PTHR43133">
    <property type="entry name" value="RNA POLYMERASE ECF-TYPE SIGMA FACTO"/>
    <property type="match status" value="1"/>
</dbReference>
<dbReference type="SUPFAM" id="SSF88946">
    <property type="entry name" value="Sigma2 domain of RNA polymerase sigma factors"/>
    <property type="match status" value="1"/>
</dbReference>
<dbReference type="AlphaFoldDB" id="A0A5R9L1Y4"/>
<dbReference type="InterPro" id="IPR007627">
    <property type="entry name" value="RNA_pol_sigma70_r2"/>
</dbReference>
<dbReference type="Pfam" id="PF04542">
    <property type="entry name" value="Sigma70_r2"/>
    <property type="match status" value="1"/>
</dbReference>
<dbReference type="InterPro" id="IPR013324">
    <property type="entry name" value="RNA_pol_sigma_r3/r4-like"/>
</dbReference>
<feature type="domain" description="RNA polymerase sigma-70 region 2" evidence="6">
    <location>
        <begin position="36"/>
        <end position="101"/>
    </location>
</feature>
<keyword evidence="3" id="KW-0731">Sigma factor</keyword>
<evidence type="ECO:0000259" key="6">
    <source>
        <dbReference type="Pfam" id="PF04542"/>
    </source>
</evidence>
<evidence type="ECO:0000256" key="4">
    <source>
        <dbReference type="ARBA" id="ARBA00023125"/>
    </source>
</evidence>
<evidence type="ECO:0000313" key="8">
    <source>
        <dbReference type="Proteomes" id="UP000306402"/>
    </source>
</evidence>
<dbReference type="InterPro" id="IPR014284">
    <property type="entry name" value="RNA_pol_sigma-70_dom"/>
</dbReference>
<evidence type="ECO:0000256" key="5">
    <source>
        <dbReference type="ARBA" id="ARBA00023163"/>
    </source>
</evidence>
<gene>
    <name evidence="7" type="ORF">FEN17_02890</name>
</gene>
<evidence type="ECO:0000256" key="3">
    <source>
        <dbReference type="ARBA" id="ARBA00023082"/>
    </source>
</evidence>
<dbReference type="InterPro" id="IPR039425">
    <property type="entry name" value="RNA_pol_sigma-70-like"/>
</dbReference>
<keyword evidence="2" id="KW-0805">Transcription regulation</keyword>
<evidence type="ECO:0000256" key="1">
    <source>
        <dbReference type="ARBA" id="ARBA00010641"/>
    </source>
</evidence>
<keyword evidence="4" id="KW-0238">DNA-binding</keyword>
<proteinExistence type="inferred from homology"/>
<protein>
    <submittedName>
        <fullName evidence="7">Sigma-70 family RNA polymerase sigma factor</fullName>
    </submittedName>
</protein>
<dbReference type="Proteomes" id="UP000306402">
    <property type="component" value="Unassembled WGS sequence"/>
</dbReference>
<dbReference type="GO" id="GO:0016987">
    <property type="term" value="F:sigma factor activity"/>
    <property type="evidence" value="ECO:0007669"/>
    <property type="project" value="UniProtKB-KW"/>
</dbReference>
<dbReference type="Gene3D" id="1.10.1740.10">
    <property type="match status" value="1"/>
</dbReference>
<sequence length="208" mass="23800">MKFLKIFPGIMKDALSEGDKLRLYRKNGDIGLLGALYQPYMEMVYALCFKYLRAEEESKDAVMQIFEKLVSDLKNHEVDNFKSWLHSVARNHCLMQLRSRQAVGLPAGLPAGHLLVAAEDVGEIFQNMSVEPDDLSDKLFKDNQLNVMEKCLETLVHEQKLAVELFYKEEKCYKEISVIAGFELGKVKSYIQNGKRNLKICMEKNGSI</sequence>
<reference evidence="7 8" key="1">
    <citation type="submission" date="2019-05" db="EMBL/GenBank/DDBJ databases">
        <authorList>
            <person name="Qu J.-H."/>
        </authorList>
    </citation>
    <scope>NUCLEOTIDE SEQUENCE [LARGE SCALE GENOMIC DNA]</scope>
    <source>
        <strain evidence="7 8">T17</strain>
    </source>
</reference>
<evidence type="ECO:0000313" key="7">
    <source>
        <dbReference type="EMBL" id="TLV02584.1"/>
    </source>
</evidence>
<dbReference type="SUPFAM" id="SSF88659">
    <property type="entry name" value="Sigma3 and sigma4 domains of RNA polymerase sigma factors"/>
    <property type="match status" value="1"/>
</dbReference>
<dbReference type="GO" id="GO:0006352">
    <property type="term" value="P:DNA-templated transcription initiation"/>
    <property type="evidence" value="ECO:0007669"/>
    <property type="project" value="InterPro"/>
</dbReference>